<dbReference type="InterPro" id="IPR016161">
    <property type="entry name" value="Ald_DH/histidinol_DH"/>
</dbReference>
<proteinExistence type="inferred from homology"/>
<dbReference type="Gene3D" id="3.40.605.10">
    <property type="entry name" value="Aldehyde Dehydrogenase, Chain A, domain 1"/>
    <property type="match status" value="1"/>
</dbReference>
<dbReference type="Gene3D" id="3.40.309.10">
    <property type="entry name" value="Aldehyde Dehydrogenase, Chain A, domain 2"/>
    <property type="match status" value="1"/>
</dbReference>
<evidence type="ECO:0000256" key="2">
    <source>
        <dbReference type="ARBA" id="ARBA00023002"/>
    </source>
</evidence>
<feature type="region of interest" description="Disordered" evidence="7">
    <location>
        <begin position="446"/>
        <end position="468"/>
    </location>
</feature>
<dbReference type="InterPro" id="IPR015590">
    <property type="entry name" value="Aldehyde_DH_dom"/>
</dbReference>
<dbReference type="EC" id="1.2.1.3" evidence="3"/>
<protein>
    <recommendedName>
        <fullName evidence="3">aldehyde dehydrogenase (NAD(+))</fullName>
        <ecNumber evidence="3">1.2.1.3</ecNumber>
    </recommendedName>
</protein>
<gene>
    <name evidence="9" type="ORF">LTR09_007006</name>
</gene>
<dbReference type="FunFam" id="3.40.605.10:FF:000007">
    <property type="entry name" value="NAD/NADP-dependent betaine aldehyde dehydrogenase"/>
    <property type="match status" value="1"/>
</dbReference>
<keyword evidence="10" id="KW-1185">Reference proteome</keyword>
<comment type="catalytic activity">
    <reaction evidence="4">
        <text>an aldehyde + NAD(+) + H2O = a carboxylate + NADH + 2 H(+)</text>
        <dbReference type="Rhea" id="RHEA:16185"/>
        <dbReference type="ChEBI" id="CHEBI:15377"/>
        <dbReference type="ChEBI" id="CHEBI:15378"/>
        <dbReference type="ChEBI" id="CHEBI:17478"/>
        <dbReference type="ChEBI" id="CHEBI:29067"/>
        <dbReference type="ChEBI" id="CHEBI:57540"/>
        <dbReference type="ChEBI" id="CHEBI:57945"/>
        <dbReference type="EC" id="1.2.1.3"/>
    </reaction>
</comment>
<dbReference type="PANTHER" id="PTHR11699">
    <property type="entry name" value="ALDEHYDE DEHYDROGENASE-RELATED"/>
    <property type="match status" value="1"/>
</dbReference>
<sequence length="485" mass="51680">MSMQTNLFINGEYRPSSSGETLSIVNPNDDSLVTDKVQVAAEKDIDDAVAAARAAFPKWRETAGHKRAAIMNKFADLLEKNVDKLAKLESMAMGQPITVARAMIKAPAALWRYYAGYAGKVSGETFPPDEDGTYKIVQYEPLGVCAGICAWNGTHVLAAWKMAPAMAAGNTFILKTSEKSPLAAAAYGDILNEAGFPPGVINIVTGSGPVGSMLASHMDIAKIAFTGSAVAGRLVMQAAAKSNMKIVSLELGGKSPALVFDDAELDNAVQHTSTSFLRNSGQVCFASSRILVQEGIAPKYIEAVKKSMEDAATKMGDPSLDETAFGPLADKKQFERVMGFLQSARDEGVQVLVGGDRKGDTGTFVQPTVFLNPDLKSKVYTDEIFGPVISVRTFKDEEEAIRLANDTTYGLGSTIYTSDIARALRIAGKIEAGTVGINSAFSTSPQTPFGGYKQSGIGRESGPEGLKGYLQPKTIHINMNVPPRK</sequence>
<evidence type="ECO:0000256" key="1">
    <source>
        <dbReference type="ARBA" id="ARBA00009986"/>
    </source>
</evidence>
<evidence type="ECO:0000313" key="9">
    <source>
        <dbReference type="EMBL" id="KAK3051706.1"/>
    </source>
</evidence>
<dbReference type="FunFam" id="3.40.309.10:FF:000012">
    <property type="entry name" value="Betaine aldehyde dehydrogenase"/>
    <property type="match status" value="1"/>
</dbReference>
<feature type="active site" evidence="5">
    <location>
        <position position="250"/>
    </location>
</feature>
<dbReference type="SUPFAM" id="SSF53720">
    <property type="entry name" value="ALDH-like"/>
    <property type="match status" value="1"/>
</dbReference>
<dbReference type="InterPro" id="IPR029510">
    <property type="entry name" value="Ald_DH_CS_GLU"/>
</dbReference>
<keyword evidence="2 6" id="KW-0560">Oxidoreductase</keyword>
<feature type="domain" description="Aldehyde dehydrogenase" evidence="8">
    <location>
        <begin position="15"/>
        <end position="475"/>
    </location>
</feature>
<dbReference type="GO" id="GO:0004029">
    <property type="term" value="F:aldehyde dehydrogenase (NAD+) activity"/>
    <property type="evidence" value="ECO:0007669"/>
    <property type="project" value="UniProtKB-EC"/>
</dbReference>
<accession>A0AAJ0G806</accession>
<evidence type="ECO:0000256" key="4">
    <source>
        <dbReference type="ARBA" id="ARBA00049194"/>
    </source>
</evidence>
<evidence type="ECO:0000256" key="5">
    <source>
        <dbReference type="PROSITE-ProRule" id="PRU10007"/>
    </source>
</evidence>
<comment type="similarity">
    <text evidence="1 6">Belongs to the aldehyde dehydrogenase family.</text>
</comment>
<name>A0AAJ0G806_9PEZI</name>
<evidence type="ECO:0000256" key="6">
    <source>
        <dbReference type="RuleBase" id="RU003345"/>
    </source>
</evidence>
<dbReference type="EMBL" id="JAWDJX010000024">
    <property type="protein sequence ID" value="KAK3051706.1"/>
    <property type="molecule type" value="Genomic_DNA"/>
</dbReference>
<comment type="caution">
    <text evidence="9">The sequence shown here is derived from an EMBL/GenBank/DDBJ whole genome shotgun (WGS) entry which is preliminary data.</text>
</comment>
<evidence type="ECO:0000256" key="3">
    <source>
        <dbReference type="ARBA" id="ARBA00024226"/>
    </source>
</evidence>
<evidence type="ECO:0000259" key="8">
    <source>
        <dbReference type="Pfam" id="PF00171"/>
    </source>
</evidence>
<dbReference type="PROSITE" id="PS00687">
    <property type="entry name" value="ALDEHYDE_DEHYDR_GLU"/>
    <property type="match status" value="1"/>
</dbReference>
<reference evidence="9" key="1">
    <citation type="submission" date="2023-04" db="EMBL/GenBank/DDBJ databases">
        <title>Black Yeasts Isolated from many extreme environments.</title>
        <authorList>
            <person name="Coleine C."/>
            <person name="Stajich J.E."/>
            <person name="Selbmann L."/>
        </authorList>
    </citation>
    <scope>NUCLEOTIDE SEQUENCE</scope>
    <source>
        <strain evidence="9">CCFEE 5312</strain>
    </source>
</reference>
<dbReference type="AlphaFoldDB" id="A0AAJ0G806"/>
<dbReference type="Pfam" id="PF00171">
    <property type="entry name" value="Aldedh"/>
    <property type="match status" value="1"/>
</dbReference>
<evidence type="ECO:0000256" key="7">
    <source>
        <dbReference type="SAM" id="MobiDB-lite"/>
    </source>
</evidence>
<organism evidence="9 10">
    <name type="scientific">Extremus antarcticus</name>
    <dbReference type="NCBI Taxonomy" id="702011"/>
    <lineage>
        <taxon>Eukaryota</taxon>
        <taxon>Fungi</taxon>
        <taxon>Dikarya</taxon>
        <taxon>Ascomycota</taxon>
        <taxon>Pezizomycotina</taxon>
        <taxon>Dothideomycetes</taxon>
        <taxon>Dothideomycetidae</taxon>
        <taxon>Mycosphaerellales</taxon>
        <taxon>Extremaceae</taxon>
        <taxon>Extremus</taxon>
    </lineage>
</organism>
<evidence type="ECO:0000313" key="10">
    <source>
        <dbReference type="Proteomes" id="UP001271007"/>
    </source>
</evidence>
<dbReference type="InterPro" id="IPR016163">
    <property type="entry name" value="Ald_DH_C"/>
</dbReference>
<dbReference type="InterPro" id="IPR016162">
    <property type="entry name" value="Ald_DH_N"/>
</dbReference>
<dbReference type="Proteomes" id="UP001271007">
    <property type="component" value="Unassembled WGS sequence"/>
</dbReference>